<keyword evidence="5" id="KW-1185">Reference proteome</keyword>
<evidence type="ECO:0000259" key="3">
    <source>
        <dbReference type="Pfam" id="PF01757"/>
    </source>
</evidence>
<sequence>MTSSRRNNEIECLRAIAVLGVAVHHMQGNLFKNSLPFLDAMFKRCDFWFGVDLFFAISGFVIARGLLPELTVFNGTLRQQARIIVAFWIRRAWRLLPSAWLWLGFTLLAVLAFNDSGAFGHVRPNLMATLAGMLNVANFRFASTIFHREYGASFVYWSLSLEEQFYLLLPLLVLCLRRRIDVFMAGLVVAQFSLIRMPPLMAFRTDALAWGVLLACMTRSATYIAIEPRYLLRLGPLRLIVPALLLAVLALLAAPFTAVWHTRIGLIAVLSATLVWIASYDRGYLFPRNGASRLLAWIGARSYAIYLIHIPTFFFMREIYDRLEIPSPATWLSAIPLCTFAVGLSVLLAELNYRYIEQPLRRRGIRIAEHFLNHQLRDEPQGSSTLMQLTTDMGPDRLSSPVTQD</sequence>
<name>A0ABS2K026_9GAMM</name>
<dbReference type="PANTHER" id="PTHR23028:SF53">
    <property type="entry name" value="ACYL_TRANSF_3 DOMAIN-CONTAINING PROTEIN"/>
    <property type="match status" value="1"/>
</dbReference>
<evidence type="ECO:0000313" key="4">
    <source>
        <dbReference type="EMBL" id="MBM7124605.1"/>
    </source>
</evidence>
<feature type="transmembrane region" description="Helical" evidence="2">
    <location>
        <begin position="47"/>
        <end position="67"/>
    </location>
</feature>
<evidence type="ECO:0000256" key="2">
    <source>
        <dbReference type="SAM" id="Phobius"/>
    </source>
</evidence>
<dbReference type="InterPro" id="IPR050879">
    <property type="entry name" value="Acyltransferase_3"/>
</dbReference>
<accession>A0ABS2K026</accession>
<dbReference type="RefSeq" id="WP_204680136.1">
    <property type="nucleotide sequence ID" value="NZ_BSNR01000003.1"/>
</dbReference>
<evidence type="ECO:0000256" key="1">
    <source>
        <dbReference type="SAM" id="MobiDB-lite"/>
    </source>
</evidence>
<feature type="transmembrane region" description="Helical" evidence="2">
    <location>
        <begin position="238"/>
        <end position="258"/>
    </location>
</feature>
<comment type="caution">
    <text evidence="4">The sequence shown here is derived from an EMBL/GenBank/DDBJ whole genome shotgun (WGS) entry which is preliminary data.</text>
</comment>
<protein>
    <submittedName>
        <fullName evidence="4">Acyltransferase</fullName>
    </submittedName>
</protein>
<keyword evidence="2" id="KW-1133">Transmembrane helix</keyword>
<keyword evidence="4" id="KW-0808">Transferase</keyword>
<proteinExistence type="predicted"/>
<dbReference type="EMBL" id="JADIKE010000028">
    <property type="protein sequence ID" value="MBM7124605.1"/>
    <property type="molecule type" value="Genomic_DNA"/>
</dbReference>
<reference evidence="4" key="1">
    <citation type="submission" date="2020-10" db="EMBL/GenBank/DDBJ databases">
        <title>Phylogeny of dyella-like bacteria.</title>
        <authorList>
            <person name="Fu J."/>
        </authorList>
    </citation>
    <scope>NUCLEOTIDE SEQUENCE</scope>
    <source>
        <strain evidence="4">DHOC52</strain>
    </source>
</reference>
<dbReference type="InterPro" id="IPR002656">
    <property type="entry name" value="Acyl_transf_3_dom"/>
</dbReference>
<keyword evidence="2" id="KW-0812">Transmembrane</keyword>
<gene>
    <name evidence="4" type="ORF">ISP19_04375</name>
</gene>
<organism evidence="4 5">
    <name type="scientific">Dyella flava</name>
    <dbReference type="NCBI Taxonomy" id="1920170"/>
    <lineage>
        <taxon>Bacteria</taxon>
        <taxon>Pseudomonadati</taxon>
        <taxon>Pseudomonadota</taxon>
        <taxon>Gammaproteobacteria</taxon>
        <taxon>Lysobacterales</taxon>
        <taxon>Rhodanobacteraceae</taxon>
        <taxon>Dyella</taxon>
    </lineage>
</organism>
<keyword evidence="2" id="KW-0472">Membrane</keyword>
<feature type="transmembrane region" description="Helical" evidence="2">
    <location>
        <begin position="95"/>
        <end position="113"/>
    </location>
</feature>
<feature type="domain" description="Acyltransferase 3" evidence="3">
    <location>
        <begin position="8"/>
        <end position="349"/>
    </location>
</feature>
<dbReference type="GO" id="GO:0016746">
    <property type="term" value="F:acyltransferase activity"/>
    <property type="evidence" value="ECO:0007669"/>
    <property type="project" value="UniProtKB-KW"/>
</dbReference>
<dbReference type="Proteomes" id="UP001430149">
    <property type="component" value="Unassembled WGS sequence"/>
</dbReference>
<feature type="transmembrane region" description="Helical" evidence="2">
    <location>
        <begin position="264"/>
        <end position="282"/>
    </location>
</feature>
<feature type="transmembrane region" description="Helical" evidence="2">
    <location>
        <begin position="294"/>
        <end position="314"/>
    </location>
</feature>
<feature type="region of interest" description="Disordered" evidence="1">
    <location>
        <begin position="383"/>
        <end position="405"/>
    </location>
</feature>
<feature type="transmembrane region" description="Helical" evidence="2">
    <location>
        <begin position="154"/>
        <end position="175"/>
    </location>
</feature>
<keyword evidence="4" id="KW-0012">Acyltransferase</keyword>
<dbReference type="Pfam" id="PF01757">
    <property type="entry name" value="Acyl_transf_3"/>
    <property type="match status" value="1"/>
</dbReference>
<dbReference type="PANTHER" id="PTHR23028">
    <property type="entry name" value="ACETYLTRANSFERASE"/>
    <property type="match status" value="1"/>
</dbReference>
<evidence type="ECO:0000313" key="5">
    <source>
        <dbReference type="Proteomes" id="UP001430149"/>
    </source>
</evidence>
<feature type="transmembrane region" description="Helical" evidence="2">
    <location>
        <begin position="334"/>
        <end position="353"/>
    </location>
</feature>